<protein>
    <recommendedName>
        <fullName evidence="6">Vacuolar protein sorting-associated protein 16 homolog</fullName>
    </recommendedName>
</protein>
<dbReference type="EMBL" id="JMSN01000010">
    <property type="protein sequence ID" value="KDN52476.1"/>
    <property type="molecule type" value="Genomic_DNA"/>
</dbReference>
<dbReference type="GO" id="GO:0030897">
    <property type="term" value="C:HOPS complex"/>
    <property type="evidence" value="ECO:0007669"/>
    <property type="project" value="TreeGrafter"/>
</dbReference>
<feature type="domain" description="Vps16 N-terminal" evidence="3">
    <location>
        <begin position="369"/>
        <end position="518"/>
    </location>
</feature>
<evidence type="ECO:0000256" key="1">
    <source>
        <dbReference type="ARBA" id="ARBA00009250"/>
    </source>
</evidence>
<dbReference type="PANTHER" id="PTHR12811">
    <property type="entry name" value="VACUOLAR PROTEIN SORTING VPS16"/>
    <property type="match status" value="1"/>
</dbReference>
<evidence type="ECO:0000259" key="3">
    <source>
        <dbReference type="Pfam" id="PF04841"/>
    </source>
</evidence>
<dbReference type="Pfam" id="PF04841">
    <property type="entry name" value="Vps16_N"/>
    <property type="match status" value="2"/>
</dbReference>
<dbReference type="GO" id="GO:0016197">
    <property type="term" value="P:endosomal transport"/>
    <property type="evidence" value="ECO:0007669"/>
    <property type="project" value="TreeGrafter"/>
</dbReference>
<evidence type="ECO:0008006" key="6">
    <source>
        <dbReference type="Google" id="ProtNLM"/>
    </source>
</evidence>
<dbReference type="RefSeq" id="XP_013245316.1">
    <property type="nucleotide sequence ID" value="XM_013389862.1"/>
</dbReference>
<dbReference type="SUPFAM" id="SSF63829">
    <property type="entry name" value="Calcium-dependent phosphotriesterase"/>
    <property type="match status" value="1"/>
</dbReference>
<organism evidence="4 5">
    <name type="scientific">Tilletiaria anomala (strain ATCC 24038 / CBS 436.72 / UBC 951)</name>
    <dbReference type="NCBI Taxonomy" id="1037660"/>
    <lineage>
        <taxon>Eukaryota</taxon>
        <taxon>Fungi</taxon>
        <taxon>Dikarya</taxon>
        <taxon>Basidiomycota</taxon>
        <taxon>Ustilaginomycotina</taxon>
        <taxon>Exobasidiomycetes</taxon>
        <taxon>Georgefischeriales</taxon>
        <taxon>Tilletiariaceae</taxon>
        <taxon>Tilletiaria</taxon>
    </lineage>
</organism>
<keyword evidence="5" id="KW-1185">Reference proteome</keyword>
<dbReference type="GeneID" id="25262113"/>
<dbReference type="GO" id="GO:0042144">
    <property type="term" value="P:vacuole fusion, non-autophagic"/>
    <property type="evidence" value="ECO:0007669"/>
    <property type="project" value="TreeGrafter"/>
</dbReference>
<feature type="domain" description="Vps16 C-terminal" evidence="2">
    <location>
        <begin position="625"/>
        <end position="921"/>
    </location>
</feature>
<dbReference type="InParanoid" id="A0A066WFC4"/>
<evidence type="ECO:0000313" key="4">
    <source>
        <dbReference type="EMBL" id="KDN52476.1"/>
    </source>
</evidence>
<dbReference type="AlphaFoldDB" id="A0A066WFC4"/>
<dbReference type="STRING" id="1037660.A0A066WFC4"/>
<name>A0A066WFC4_TILAU</name>
<proteinExistence type="inferred from homology"/>
<dbReference type="GO" id="GO:0006886">
    <property type="term" value="P:intracellular protein transport"/>
    <property type="evidence" value="ECO:0007669"/>
    <property type="project" value="InterPro"/>
</dbReference>
<dbReference type="PANTHER" id="PTHR12811:SF0">
    <property type="entry name" value="VACUOLAR PROTEIN SORTING-ASSOCIATED PROTEIN 16 HOMOLOG"/>
    <property type="match status" value="1"/>
</dbReference>
<dbReference type="Pfam" id="PF04840">
    <property type="entry name" value="Vps16_C"/>
    <property type="match status" value="1"/>
</dbReference>
<dbReference type="PIRSF" id="PIRSF007949">
    <property type="entry name" value="VPS16"/>
    <property type="match status" value="1"/>
</dbReference>
<dbReference type="InterPro" id="IPR006926">
    <property type="entry name" value="Vps16_N"/>
</dbReference>
<dbReference type="InterPro" id="IPR006925">
    <property type="entry name" value="Vps16_C"/>
</dbReference>
<dbReference type="InterPro" id="IPR016534">
    <property type="entry name" value="VPS16"/>
</dbReference>
<evidence type="ECO:0000313" key="5">
    <source>
        <dbReference type="Proteomes" id="UP000027361"/>
    </source>
</evidence>
<reference evidence="4 5" key="1">
    <citation type="submission" date="2014-05" db="EMBL/GenBank/DDBJ databases">
        <title>Draft genome sequence of a rare smut relative, Tilletiaria anomala UBC 951.</title>
        <authorList>
            <consortium name="DOE Joint Genome Institute"/>
            <person name="Toome M."/>
            <person name="Kuo A."/>
            <person name="Henrissat B."/>
            <person name="Lipzen A."/>
            <person name="Tritt A."/>
            <person name="Yoshinaga Y."/>
            <person name="Zane M."/>
            <person name="Barry K."/>
            <person name="Grigoriev I.V."/>
            <person name="Spatafora J.W."/>
            <person name="Aimea M.C."/>
        </authorList>
    </citation>
    <scope>NUCLEOTIDE SEQUENCE [LARGE SCALE GENOMIC DNA]</scope>
    <source>
        <strain evidence="4 5">UBC 951</strain>
    </source>
</reference>
<dbReference type="OrthoDB" id="1792at2759"/>
<dbReference type="InterPro" id="IPR038132">
    <property type="entry name" value="Vps16_C_sf"/>
</dbReference>
<comment type="caution">
    <text evidence="4">The sequence shown here is derived from an EMBL/GenBank/DDBJ whole genome shotgun (WGS) entry which is preliminary data.</text>
</comment>
<dbReference type="FunCoup" id="A0A066WFC4">
    <property type="interactions" value="683"/>
</dbReference>
<dbReference type="OMA" id="NNQHFAM"/>
<dbReference type="HOGENOM" id="CLU_008909_1_0_1"/>
<evidence type="ECO:0000259" key="2">
    <source>
        <dbReference type="Pfam" id="PF04840"/>
    </source>
</evidence>
<sequence>PTQEWSSLQDVFYRKTDIYNLTSWAVNSLQGQRVSLGKNGGFIAIVRDQNALVPIGASAVTGTTMKIGIYTAAGQMVESLPWDAANRIVAMGFTWDEQLAVVLDEGLVRLYRLLTPCPIKLSSTATKDAGSSSAAAGNPSEPIGATSNSYYVSYSLGQEATETGIFDAQVWEDGIVFLTGAGTYCEWQFPITQSFAGRTSPCAPPTVNGDGTGARSNLSSRGAIQHEVRSYSRLPLQPISSPISSALPFSWALLPPSSASPFSESDLYVSPTGSSTLYKLSPSQLAAQDMRLDRGPFYAIRPSPDNNLLALLTSDWKLWVVSSDFGRSLSEFDVSACDGFVTGQTSAASPLGRVNTETEGKTAMMIAGISQIEWCGSNTVVIAFKDQVVMVGPFGDSIRYYYRDLVHLKSEMDGLRILSPDRVEFLCKVHQSTSAVFLPGSTHPASLLYDSSENLHSSSTSAKADEGIRAIRSQLDEAVEICIQAASCEWDVNLQKRLMRAADLGKTFLDSHDPSTLVSMAQKLRVLNAARHYEVAIPISHEEYEATGPQALLSRLTYRNKHLLALRISEFLRLPPDPILKHWARAKIARSNKERAIAASTSLGHAADDEVCDAIVEKFRDQPAVSYAEITKDAWAAGRVRLATKLLVHEPRAVDQVPLLLSMHEDKLALVKAVESGDTDLVYHALFRLKSQLSRADFFRIVQAPLQDSLGTAQASRAQATSYLALASNLLEVYARNEDRELLRDFYFQDDRRTESALLAIEEGYEYPIEGIMLDASQRAANLSSRISSLREAMKFFNEDKERVLEGKLTDEQIRLLGFQAALEKENPGSDGIFIGLNLNETIRICLKRNLHKKADKIRSDWKVPEKRFWNIKLRTLVEMRDWDGMWHFGNSKRSPIGYTPFIQRLIEAGEVADIDRYLEKMS</sequence>
<feature type="non-terminal residue" evidence="4">
    <location>
        <position position="1"/>
    </location>
</feature>
<dbReference type="GO" id="GO:0003779">
    <property type="term" value="F:actin binding"/>
    <property type="evidence" value="ECO:0007669"/>
    <property type="project" value="TreeGrafter"/>
</dbReference>
<dbReference type="Proteomes" id="UP000027361">
    <property type="component" value="Unassembled WGS sequence"/>
</dbReference>
<gene>
    <name evidence="4" type="ORF">K437DRAFT_214166</name>
</gene>
<dbReference type="Gene3D" id="1.10.150.780">
    <property type="entry name" value="Vps16, C-terminal region"/>
    <property type="match status" value="1"/>
</dbReference>
<accession>A0A066WFC4</accession>
<comment type="similarity">
    <text evidence="1">Belongs to the VPS16 family.</text>
</comment>
<dbReference type="GO" id="GO:0005768">
    <property type="term" value="C:endosome"/>
    <property type="evidence" value="ECO:0007669"/>
    <property type="project" value="TreeGrafter"/>
</dbReference>
<feature type="non-terminal residue" evidence="4">
    <location>
        <position position="923"/>
    </location>
</feature>
<feature type="domain" description="Vps16 N-terminal" evidence="3">
    <location>
        <begin position="1"/>
        <end position="114"/>
    </location>
</feature>